<name>A0ABD2XPV2_9HYME</name>
<evidence type="ECO:0000256" key="3">
    <source>
        <dbReference type="ARBA" id="ARBA00022475"/>
    </source>
</evidence>
<keyword evidence="4 9" id="KW-0812">Transmembrane</keyword>
<keyword evidence="11" id="KW-1185">Reference proteome</keyword>
<feature type="transmembrane region" description="Helical" evidence="9">
    <location>
        <begin position="459"/>
        <end position="482"/>
    </location>
</feature>
<dbReference type="GO" id="GO:0008527">
    <property type="term" value="F:taste receptor activity"/>
    <property type="evidence" value="ECO:0007669"/>
    <property type="project" value="UniProtKB-ARBA"/>
</dbReference>
<gene>
    <name evidence="10" type="ORF">TKK_001117</name>
</gene>
<feature type="compositionally biased region" description="Polar residues" evidence="8">
    <location>
        <begin position="264"/>
        <end position="273"/>
    </location>
</feature>
<sequence length="581" mass="64928">MRPHRIDPLANSLTTVMNNNNINNNNNNNNSNKNGSIYDSNAEDNPAEGKDYFYQPAWAIVSRRNVFNQHQHHHQRRAPGGSAEIQEAMEQHQQQSNRREMHKLDTMPMEASFFFDARAASNPGGGGLDDPVDDGQSSSLHCALRPIIILAQVFAVFPVSGVNSSDASTLEFTWRSPKIVYCCLSSLGSLVLTLFSIYRLATTSITSSKTSNLVFFFTAGITTILFLKLARQWPAFAATWQSMERELATRYTRTTTTTTTTTTAEQGENQGDNNPSGLEALSLSAKFKVLSTVVMSLALVEHSLSLLSGYVSALECASLRGHANTAATYFSLQFPQIFTESNFALWKGALVQFINVLSTFSWNFMDLFLILLSVALTDQFKRLNRRLHSIRGKHGVAVKTMPEWWWAEARIDFNRLASMTRRVDSQISDIVLLSFSTNLYFICIQLLNSFKPMPNAIQTIYFCFSFGFLLLRTAAVSLYAAAIYDESRLPAPVLYGVCSSNYSTEVRRFLNQVTTDSISLTGMKFFSITRSLILTVAGTIVTYELVLVQFNAVQADHLQSDSNITKVCETHELTDVVIDEF</sequence>
<evidence type="ECO:0000256" key="5">
    <source>
        <dbReference type="ARBA" id="ARBA00022989"/>
    </source>
</evidence>
<evidence type="ECO:0000256" key="4">
    <source>
        <dbReference type="ARBA" id="ARBA00022692"/>
    </source>
</evidence>
<comment type="caution">
    <text evidence="10">The sequence shown here is derived from an EMBL/GenBank/DDBJ whole genome shotgun (WGS) entry which is preliminary data.</text>
</comment>
<evidence type="ECO:0000256" key="1">
    <source>
        <dbReference type="ARBA" id="ARBA00004651"/>
    </source>
</evidence>
<keyword evidence="5 9" id="KW-1133">Transmembrane helix</keyword>
<evidence type="ECO:0000256" key="2">
    <source>
        <dbReference type="ARBA" id="ARBA00005327"/>
    </source>
</evidence>
<dbReference type="GO" id="GO:0005886">
    <property type="term" value="C:plasma membrane"/>
    <property type="evidence" value="ECO:0007669"/>
    <property type="project" value="UniProtKB-SubCell"/>
</dbReference>
<feature type="region of interest" description="Disordered" evidence="8">
    <location>
        <begin position="1"/>
        <end position="43"/>
    </location>
</feature>
<dbReference type="PANTHER" id="PTHR21421:SF29">
    <property type="entry name" value="GUSTATORY RECEPTOR 5A FOR TREHALOSE-RELATED"/>
    <property type="match status" value="1"/>
</dbReference>
<evidence type="ECO:0000256" key="6">
    <source>
        <dbReference type="ARBA" id="ARBA00023136"/>
    </source>
</evidence>
<evidence type="ECO:0000256" key="7">
    <source>
        <dbReference type="ARBA" id="ARBA00023170"/>
    </source>
</evidence>
<comment type="subcellular location">
    <subcellularLocation>
        <location evidence="1">Cell membrane</location>
        <topology evidence="1">Multi-pass membrane protein</topology>
    </subcellularLocation>
</comment>
<evidence type="ECO:0008006" key="12">
    <source>
        <dbReference type="Google" id="ProtNLM"/>
    </source>
</evidence>
<feature type="transmembrane region" description="Helical" evidence="9">
    <location>
        <begin position="213"/>
        <end position="230"/>
    </location>
</feature>
<accession>A0ABD2XPV2</accession>
<feature type="compositionally biased region" description="Low complexity" evidence="8">
    <location>
        <begin position="18"/>
        <end position="34"/>
    </location>
</feature>
<dbReference type="GO" id="GO:0050916">
    <property type="term" value="P:sensory perception of sweet taste"/>
    <property type="evidence" value="ECO:0007669"/>
    <property type="project" value="UniProtKB-ARBA"/>
</dbReference>
<dbReference type="InterPro" id="IPR009318">
    <property type="entry name" value="Gustatory_rcpt"/>
</dbReference>
<feature type="compositionally biased region" description="Low complexity" evidence="8">
    <location>
        <begin position="254"/>
        <end position="263"/>
    </location>
</feature>
<evidence type="ECO:0000313" key="11">
    <source>
        <dbReference type="Proteomes" id="UP001627154"/>
    </source>
</evidence>
<feature type="region of interest" description="Disordered" evidence="8">
    <location>
        <begin position="68"/>
        <end position="100"/>
    </location>
</feature>
<dbReference type="Proteomes" id="UP001627154">
    <property type="component" value="Unassembled WGS sequence"/>
</dbReference>
<organism evidence="10 11">
    <name type="scientific">Trichogramma kaykai</name>
    <dbReference type="NCBI Taxonomy" id="54128"/>
    <lineage>
        <taxon>Eukaryota</taxon>
        <taxon>Metazoa</taxon>
        <taxon>Ecdysozoa</taxon>
        <taxon>Arthropoda</taxon>
        <taxon>Hexapoda</taxon>
        <taxon>Insecta</taxon>
        <taxon>Pterygota</taxon>
        <taxon>Neoptera</taxon>
        <taxon>Endopterygota</taxon>
        <taxon>Hymenoptera</taxon>
        <taxon>Apocrita</taxon>
        <taxon>Proctotrupomorpha</taxon>
        <taxon>Chalcidoidea</taxon>
        <taxon>Trichogrammatidae</taxon>
        <taxon>Trichogramma</taxon>
    </lineage>
</organism>
<feature type="transmembrane region" description="Helical" evidence="9">
    <location>
        <begin position="179"/>
        <end position="201"/>
    </location>
</feature>
<proteinExistence type="inferred from homology"/>
<keyword evidence="3" id="KW-1003">Cell membrane</keyword>
<dbReference type="EMBL" id="JBJJXI010000018">
    <property type="protein sequence ID" value="KAL3407039.1"/>
    <property type="molecule type" value="Genomic_DNA"/>
</dbReference>
<protein>
    <recommendedName>
        <fullName evidence="12">Gustatory receptor</fullName>
    </recommendedName>
</protein>
<feature type="region of interest" description="Disordered" evidence="8">
    <location>
        <begin position="254"/>
        <end position="273"/>
    </location>
</feature>
<dbReference type="AlphaFoldDB" id="A0ABD2XPV2"/>
<feature type="transmembrane region" description="Helical" evidence="9">
    <location>
        <begin position="353"/>
        <end position="376"/>
    </location>
</feature>
<keyword evidence="7" id="KW-0675">Receptor</keyword>
<dbReference type="Pfam" id="PF06151">
    <property type="entry name" value="Trehalose_recp"/>
    <property type="match status" value="1"/>
</dbReference>
<evidence type="ECO:0000256" key="9">
    <source>
        <dbReference type="SAM" id="Phobius"/>
    </source>
</evidence>
<evidence type="ECO:0000313" key="10">
    <source>
        <dbReference type="EMBL" id="KAL3407039.1"/>
    </source>
</evidence>
<reference evidence="10 11" key="1">
    <citation type="journal article" date="2024" name="bioRxiv">
        <title>A reference genome for Trichogramma kaykai: A tiny desert-dwelling parasitoid wasp with competing sex-ratio distorters.</title>
        <authorList>
            <person name="Culotta J."/>
            <person name="Lindsey A.R."/>
        </authorList>
    </citation>
    <scope>NUCLEOTIDE SEQUENCE [LARGE SCALE GENOMIC DNA]</scope>
    <source>
        <strain evidence="10 11">KSX58</strain>
    </source>
</reference>
<comment type="similarity">
    <text evidence="2">Belongs to the insect chemoreceptor superfamily. Gustatory receptor (GR) family. Gr5a subfamily.</text>
</comment>
<dbReference type="PANTHER" id="PTHR21421">
    <property type="entry name" value="GUSTATORY RECEPTOR"/>
    <property type="match status" value="1"/>
</dbReference>
<keyword evidence="6 9" id="KW-0472">Membrane</keyword>
<evidence type="ECO:0000256" key="8">
    <source>
        <dbReference type="SAM" id="MobiDB-lite"/>
    </source>
</evidence>
<feature type="transmembrane region" description="Helical" evidence="9">
    <location>
        <begin position="427"/>
        <end position="447"/>
    </location>
</feature>